<proteinExistence type="predicted"/>
<keyword evidence="2" id="KW-0812">Transmembrane</keyword>
<protein>
    <submittedName>
        <fullName evidence="3">Uncharacterized protein</fullName>
    </submittedName>
</protein>
<dbReference type="EMBL" id="CAJNJA010086252">
    <property type="protein sequence ID" value="CAE7938398.1"/>
    <property type="molecule type" value="Genomic_DNA"/>
</dbReference>
<dbReference type="OrthoDB" id="424423at2759"/>
<accession>A0A813C3E2</accession>
<reference evidence="3" key="1">
    <citation type="submission" date="2021-02" db="EMBL/GenBank/DDBJ databases">
        <authorList>
            <person name="Dougan E. K."/>
            <person name="Rhodes N."/>
            <person name="Thang M."/>
            <person name="Chan C."/>
        </authorList>
    </citation>
    <scope>NUCLEOTIDE SEQUENCE</scope>
</reference>
<evidence type="ECO:0000256" key="2">
    <source>
        <dbReference type="SAM" id="Phobius"/>
    </source>
</evidence>
<keyword evidence="4" id="KW-1185">Reference proteome</keyword>
<comment type="caution">
    <text evidence="3">The sequence shown here is derived from an EMBL/GenBank/DDBJ whole genome shotgun (WGS) entry which is preliminary data.</text>
</comment>
<evidence type="ECO:0000313" key="3">
    <source>
        <dbReference type="EMBL" id="CAE7938398.1"/>
    </source>
</evidence>
<name>A0A813C3E2_9DINO</name>
<organism evidence="3 4">
    <name type="scientific">Symbiodinium necroappetens</name>
    <dbReference type="NCBI Taxonomy" id="1628268"/>
    <lineage>
        <taxon>Eukaryota</taxon>
        <taxon>Sar</taxon>
        <taxon>Alveolata</taxon>
        <taxon>Dinophyceae</taxon>
        <taxon>Suessiales</taxon>
        <taxon>Symbiodiniaceae</taxon>
        <taxon>Symbiodinium</taxon>
    </lineage>
</organism>
<gene>
    <name evidence="3" type="ORF">SNEC2469_LOCUS33138</name>
</gene>
<dbReference type="AlphaFoldDB" id="A0A813C3E2"/>
<sequence length="168" mass="18653">MAQAIETPGQIPTTESQPFPPRILSYKPSTSLSRAVPCLRSGSTSTAFQVGNVFYEVLFSGTNLWAPVANYAYFGLSVSTLVLGSIALMIASEILFRIEELPSKQQGRLVEKLTRHFRLIRVLYMASLLSWLCSMLFSSVVKYPKLWWASLSWSAGGLASLQQVAKLW</sequence>
<dbReference type="Proteomes" id="UP000601435">
    <property type="component" value="Unassembled WGS sequence"/>
</dbReference>
<feature type="region of interest" description="Disordered" evidence="1">
    <location>
        <begin position="1"/>
        <end position="21"/>
    </location>
</feature>
<feature type="transmembrane region" description="Helical" evidence="2">
    <location>
        <begin position="119"/>
        <end position="140"/>
    </location>
</feature>
<keyword evidence="2" id="KW-1133">Transmembrane helix</keyword>
<feature type="transmembrane region" description="Helical" evidence="2">
    <location>
        <begin position="71"/>
        <end position="98"/>
    </location>
</feature>
<keyword evidence="2" id="KW-0472">Membrane</keyword>
<evidence type="ECO:0000256" key="1">
    <source>
        <dbReference type="SAM" id="MobiDB-lite"/>
    </source>
</evidence>
<evidence type="ECO:0000313" key="4">
    <source>
        <dbReference type="Proteomes" id="UP000601435"/>
    </source>
</evidence>